<dbReference type="AlphaFoldDB" id="A0A0A9BEQ6"/>
<protein>
    <submittedName>
        <fullName evidence="1">Uncharacterized protein</fullName>
    </submittedName>
</protein>
<reference evidence="1" key="2">
    <citation type="journal article" date="2015" name="Data Brief">
        <title>Shoot transcriptome of the giant reed, Arundo donax.</title>
        <authorList>
            <person name="Barrero R.A."/>
            <person name="Guerrero F.D."/>
            <person name="Moolhuijzen P."/>
            <person name="Goolsby J.A."/>
            <person name="Tidwell J."/>
            <person name="Bellgard S.E."/>
            <person name="Bellgard M.I."/>
        </authorList>
    </citation>
    <scope>NUCLEOTIDE SEQUENCE</scope>
    <source>
        <tissue evidence="1">Shoot tissue taken approximately 20 cm above the soil surface</tissue>
    </source>
</reference>
<proteinExistence type="predicted"/>
<sequence length="30" mass="3581">MYDLIYRLEIRHCYMSLFSLTLATGTQGQR</sequence>
<dbReference type="EMBL" id="GBRH01235436">
    <property type="protein sequence ID" value="JAD62459.1"/>
    <property type="molecule type" value="Transcribed_RNA"/>
</dbReference>
<evidence type="ECO:0000313" key="1">
    <source>
        <dbReference type="EMBL" id="JAD62459.1"/>
    </source>
</evidence>
<name>A0A0A9BEQ6_ARUDO</name>
<accession>A0A0A9BEQ6</accession>
<reference evidence="1" key="1">
    <citation type="submission" date="2014-09" db="EMBL/GenBank/DDBJ databases">
        <authorList>
            <person name="Magalhaes I.L.F."/>
            <person name="Oliveira U."/>
            <person name="Santos F.R."/>
            <person name="Vidigal T.H.D.A."/>
            <person name="Brescovit A.D."/>
            <person name="Santos A.J."/>
        </authorList>
    </citation>
    <scope>NUCLEOTIDE SEQUENCE</scope>
    <source>
        <tissue evidence="1">Shoot tissue taken approximately 20 cm above the soil surface</tissue>
    </source>
</reference>
<organism evidence="1">
    <name type="scientific">Arundo donax</name>
    <name type="common">Giant reed</name>
    <name type="synonym">Donax arundinaceus</name>
    <dbReference type="NCBI Taxonomy" id="35708"/>
    <lineage>
        <taxon>Eukaryota</taxon>
        <taxon>Viridiplantae</taxon>
        <taxon>Streptophyta</taxon>
        <taxon>Embryophyta</taxon>
        <taxon>Tracheophyta</taxon>
        <taxon>Spermatophyta</taxon>
        <taxon>Magnoliopsida</taxon>
        <taxon>Liliopsida</taxon>
        <taxon>Poales</taxon>
        <taxon>Poaceae</taxon>
        <taxon>PACMAD clade</taxon>
        <taxon>Arundinoideae</taxon>
        <taxon>Arundineae</taxon>
        <taxon>Arundo</taxon>
    </lineage>
</organism>